<comment type="caution">
    <text evidence="2">The sequence shown here is derived from an EMBL/GenBank/DDBJ whole genome shotgun (WGS) entry which is preliminary data.</text>
</comment>
<evidence type="ECO:0000313" key="2">
    <source>
        <dbReference type="EMBL" id="KKM22441.1"/>
    </source>
</evidence>
<organism evidence="2">
    <name type="scientific">marine sediment metagenome</name>
    <dbReference type="NCBI Taxonomy" id="412755"/>
    <lineage>
        <taxon>unclassified sequences</taxon>
        <taxon>metagenomes</taxon>
        <taxon>ecological metagenomes</taxon>
    </lineage>
</organism>
<dbReference type="SUPFAM" id="SSF55124">
    <property type="entry name" value="Nitrite/Sulfite reductase N-terminal domain-like"/>
    <property type="match status" value="1"/>
</dbReference>
<name>A0A0F9I497_9ZZZZ</name>
<protein>
    <recommendedName>
        <fullName evidence="1">Nitrite/Sulfite reductase ferredoxin-like domain-containing protein</fullName>
    </recommendedName>
</protein>
<proteinExistence type="predicted"/>
<dbReference type="Gene3D" id="3.90.480.10">
    <property type="entry name" value="Sulfite Reductase Hemoprotein,Domain 2"/>
    <property type="match status" value="1"/>
</dbReference>
<evidence type="ECO:0000259" key="1">
    <source>
        <dbReference type="Pfam" id="PF03460"/>
    </source>
</evidence>
<feature type="domain" description="Nitrite/Sulfite reductase ferredoxin-like" evidence="1">
    <location>
        <begin position="29"/>
        <end position="81"/>
    </location>
</feature>
<dbReference type="GO" id="GO:0016491">
    <property type="term" value="F:oxidoreductase activity"/>
    <property type="evidence" value="ECO:0007669"/>
    <property type="project" value="InterPro"/>
</dbReference>
<feature type="non-terminal residue" evidence="2">
    <location>
        <position position="116"/>
    </location>
</feature>
<dbReference type="EMBL" id="LAZR01013332">
    <property type="protein sequence ID" value="KKM22441.1"/>
    <property type="molecule type" value="Genomic_DNA"/>
</dbReference>
<reference evidence="2" key="1">
    <citation type="journal article" date="2015" name="Nature">
        <title>Complex archaea that bridge the gap between prokaryotes and eukaryotes.</title>
        <authorList>
            <person name="Spang A."/>
            <person name="Saw J.H."/>
            <person name="Jorgensen S.L."/>
            <person name="Zaremba-Niedzwiedzka K."/>
            <person name="Martijn J."/>
            <person name="Lind A.E."/>
            <person name="van Eijk R."/>
            <person name="Schleper C."/>
            <person name="Guy L."/>
            <person name="Ettema T.J."/>
        </authorList>
    </citation>
    <scope>NUCLEOTIDE SEQUENCE</scope>
</reference>
<sequence>MDTSAVPDRELREATVARKKHPGYRCPGKQRDGNYALSVGIPTACFSGKQLRQLADVIDKYAKVGHFSTAQSLIIVGIPEDLYYEARQAVLDAGFDVRSIGRDVRQAKCCPGADFS</sequence>
<accession>A0A0F9I497</accession>
<dbReference type="InterPro" id="IPR036136">
    <property type="entry name" value="Nit/Sulf_reduc_fer-like_dom_sf"/>
</dbReference>
<gene>
    <name evidence="2" type="ORF">LCGC14_1625370</name>
</gene>
<dbReference type="AlphaFoldDB" id="A0A0F9I497"/>
<dbReference type="InterPro" id="IPR005117">
    <property type="entry name" value="NiRdtase/SiRdtase_haem-b_fer"/>
</dbReference>
<dbReference type="Pfam" id="PF03460">
    <property type="entry name" value="NIR_SIR_ferr"/>
    <property type="match status" value="1"/>
</dbReference>